<keyword evidence="7" id="KW-0969">Cilium</keyword>
<evidence type="ECO:0000313" key="7">
    <source>
        <dbReference type="EMBL" id="PXW91930.1"/>
    </source>
</evidence>
<reference evidence="7 8" key="1">
    <citation type="submission" date="2018-05" db="EMBL/GenBank/DDBJ databases">
        <title>Genomic Encyclopedia of Type Strains, Phase IV (KMG-IV): sequencing the most valuable type-strain genomes for metagenomic binning, comparative biology and taxonomic classification.</title>
        <authorList>
            <person name="Goeker M."/>
        </authorList>
    </citation>
    <scope>NUCLEOTIDE SEQUENCE [LARGE SCALE GENOMIC DNA]</scope>
    <source>
        <strain evidence="7 8">DSM 566</strain>
    </source>
</reference>
<proteinExistence type="inferred from homology"/>
<dbReference type="CDD" id="cd16098">
    <property type="entry name" value="FliS"/>
    <property type="match status" value="1"/>
</dbReference>
<dbReference type="Proteomes" id="UP000247811">
    <property type="component" value="Unassembled WGS sequence"/>
</dbReference>
<dbReference type="AlphaFoldDB" id="A0A318GUZ3"/>
<dbReference type="GO" id="GO:0005829">
    <property type="term" value="C:cytosol"/>
    <property type="evidence" value="ECO:0007669"/>
    <property type="project" value="UniProtKB-SubCell"/>
</dbReference>
<evidence type="ECO:0000313" key="8">
    <source>
        <dbReference type="Proteomes" id="UP000247811"/>
    </source>
</evidence>
<dbReference type="SUPFAM" id="SSF101116">
    <property type="entry name" value="Flagellar export chaperone FliS"/>
    <property type="match status" value="1"/>
</dbReference>
<keyword evidence="4 6" id="KW-1005">Bacterial flagellum biogenesis</keyword>
<sequence length="140" mass="15090">MFAQTSFRGSNSSLMLSGLYRQIGVETGVKTASAHQLVQMLYDGLLESIVQARGALASQDVEAKGRAVTRAARIVDEGLKAALSPAGGELTMNLSNLYGYITRRLMHAHLHNDAAALDECHRLVQPLRDAWAEIGAQVQA</sequence>
<dbReference type="EMBL" id="QJJS01000029">
    <property type="protein sequence ID" value="PXW91930.1"/>
    <property type="molecule type" value="Genomic_DNA"/>
</dbReference>
<protein>
    <recommendedName>
        <fullName evidence="6">Flagellar secretion chaperone FliS</fullName>
    </recommendedName>
</protein>
<dbReference type="GO" id="GO:0071973">
    <property type="term" value="P:bacterial-type flagellum-dependent cell motility"/>
    <property type="evidence" value="ECO:0007669"/>
    <property type="project" value="TreeGrafter"/>
</dbReference>
<organism evidence="7 8">
    <name type="scientific">Sphaerotilus hippei</name>
    <dbReference type="NCBI Taxonomy" id="744406"/>
    <lineage>
        <taxon>Bacteria</taxon>
        <taxon>Pseudomonadati</taxon>
        <taxon>Pseudomonadota</taxon>
        <taxon>Betaproteobacteria</taxon>
        <taxon>Burkholderiales</taxon>
        <taxon>Sphaerotilaceae</taxon>
        <taxon>Sphaerotilus</taxon>
    </lineage>
</organism>
<evidence type="ECO:0000256" key="4">
    <source>
        <dbReference type="ARBA" id="ARBA00022795"/>
    </source>
</evidence>
<evidence type="ECO:0000256" key="6">
    <source>
        <dbReference type="PIRNR" id="PIRNR039090"/>
    </source>
</evidence>
<keyword evidence="8" id="KW-1185">Reference proteome</keyword>
<comment type="similarity">
    <text evidence="2 6">Belongs to the FliS family.</text>
</comment>
<dbReference type="PIRSF" id="PIRSF039090">
    <property type="entry name" value="Flis"/>
    <property type="match status" value="1"/>
</dbReference>
<dbReference type="InterPro" id="IPR036584">
    <property type="entry name" value="FliS_sf"/>
</dbReference>
<comment type="caution">
    <text evidence="7">The sequence shown here is derived from an EMBL/GenBank/DDBJ whole genome shotgun (WGS) entry which is preliminary data.</text>
</comment>
<keyword evidence="5" id="KW-0143">Chaperone</keyword>
<dbReference type="RefSeq" id="WP_245909648.1">
    <property type="nucleotide sequence ID" value="NZ_QJJS01000029.1"/>
</dbReference>
<dbReference type="GO" id="GO:0044780">
    <property type="term" value="P:bacterial-type flagellum assembly"/>
    <property type="evidence" value="ECO:0007669"/>
    <property type="project" value="InterPro"/>
</dbReference>
<keyword evidence="7" id="KW-0966">Cell projection</keyword>
<dbReference type="Pfam" id="PF02561">
    <property type="entry name" value="FliS"/>
    <property type="match status" value="1"/>
</dbReference>
<name>A0A318GUZ3_9BURK</name>
<evidence type="ECO:0000256" key="2">
    <source>
        <dbReference type="ARBA" id="ARBA00008787"/>
    </source>
</evidence>
<keyword evidence="7" id="KW-0282">Flagellum</keyword>
<dbReference type="PANTHER" id="PTHR34773:SF1">
    <property type="entry name" value="FLAGELLAR SECRETION CHAPERONE FLIS"/>
    <property type="match status" value="1"/>
</dbReference>
<keyword evidence="3 6" id="KW-0963">Cytoplasm</keyword>
<dbReference type="InterPro" id="IPR003713">
    <property type="entry name" value="FliS"/>
</dbReference>
<accession>A0A318GUZ3</accession>
<comment type="subcellular location">
    <subcellularLocation>
        <location evidence="1 6">Cytoplasm</location>
        <location evidence="1 6">Cytosol</location>
    </subcellularLocation>
</comment>
<evidence type="ECO:0000256" key="3">
    <source>
        <dbReference type="ARBA" id="ARBA00022490"/>
    </source>
</evidence>
<dbReference type="PANTHER" id="PTHR34773">
    <property type="entry name" value="FLAGELLAR SECRETION CHAPERONE FLIS"/>
    <property type="match status" value="1"/>
</dbReference>
<dbReference type="Gene3D" id="1.20.120.340">
    <property type="entry name" value="Flagellar protein FliS"/>
    <property type="match status" value="1"/>
</dbReference>
<dbReference type="NCBIfam" id="TIGR00208">
    <property type="entry name" value="fliS"/>
    <property type="match status" value="1"/>
</dbReference>
<evidence type="ECO:0000256" key="5">
    <source>
        <dbReference type="ARBA" id="ARBA00023186"/>
    </source>
</evidence>
<gene>
    <name evidence="7" type="ORF">C7444_1299</name>
</gene>
<evidence type="ECO:0000256" key="1">
    <source>
        <dbReference type="ARBA" id="ARBA00004514"/>
    </source>
</evidence>